<dbReference type="EMBL" id="CAADJZ010000001">
    <property type="protein sequence ID" value="VFT68612.1"/>
    <property type="molecule type" value="Genomic_DNA"/>
</dbReference>
<evidence type="ECO:0000313" key="1">
    <source>
        <dbReference type="EMBL" id="VFT68612.1"/>
    </source>
</evidence>
<protein>
    <submittedName>
        <fullName evidence="1">Uncharacterized protein</fullName>
    </submittedName>
</protein>
<reference evidence="1 2" key="1">
    <citation type="submission" date="2019-03" db="EMBL/GenBank/DDBJ databases">
        <authorList>
            <consortium name="Pathogen Informatics"/>
        </authorList>
    </citation>
    <scope>NUCLEOTIDE SEQUENCE [LARGE SCALE GENOMIC DNA]</scope>
    <source>
        <strain evidence="1 2">NCTC10974</strain>
    </source>
</reference>
<dbReference type="Proteomes" id="UP000358010">
    <property type="component" value="Unassembled WGS sequence"/>
</dbReference>
<gene>
    <name evidence="1" type="ORF">NCTC10974_02104</name>
</gene>
<accession>A0A485JG01</accession>
<name>A0A485JG01_ECOLX</name>
<proteinExistence type="predicted"/>
<sequence length="136" mass="15645">MIDGGHRLSALRAWVEDDYGDGHISHQLFGHDIPREQRRAADRTRKLVKERVGSWEYYQKLLADDASLTEEQQRRISVLTSRGISVQWVVGDVDKAETSFFNINMKGTPLDAIEEMLLKKSQEKYSDSNPSNYSCR</sequence>
<organism evidence="1 2">
    <name type="scientific">Escherichia coli</name>
    <dbReference type="NCBI Taxonomy" id="562"/>
    <lineage>
        <taxon>Bacteria</taxon>
        <taxon>Pseudomonadati</taxon>
        <taxon>Pseudomonadota</taxon>
        <taxon>Gammaproteobacteria</taxon>
        <taxon>Enterobacterales</taxon>
        <taxon>Enterobacteriaceae</taxon>
        <taxon>Escherichia</taxon>
    </lineage>
</organism>
<evidence type="ECO:0000313" key="2">
    <source>
        <dbReference type="Proteomes" id="UP000358010"/>
    </source>
</evidence>
<dbReference type="AlphaFoldDB" id="A0A485JG01"/>